<organism evidence="2 3">
    <name type="scientific">Loa loa</name>
    <name type="common">Eye worm</name>
    <name type="synonym">Filaria loa</name>
    <dbReference type="NCBI Taxonomy" id="7209"/>
    <lineage>
        <taxon>Eukaryota</taxon>
        <taxon>Metazoa</taxon>
        <taxon>Ecdysozoa</taxon>
        <taxon>Nematoda</taxon>
        <taxon>Chromadorea</taxon>
        <taxon>Rhabditida</taxon>
        <taxon>Spirurina</taxon>
        <taxon>Spiruromorpha</taxon>
        <taxon>Filarioidea</taxon>
        <taxon>Onchocercidae</taxon>
        <taxon>Loa</taxon>
    </lineage>
</organism>
<proteinExistence type="predicted"/>
<reference evidence="3" key="2">
    <citation type="submission" date="2016-11" db="UniProtKB">
        <authorList>
            <consortium name="WormBaseParasite"/>
        </authorList>
    </citation>
    <scope>IDENTIFICATION</scope>
</reference>
<keyword evidence="2" id="KW-1185">Reference proteome</keyword>
<sequence length="56" mass="6508">MPREQPLLDPTVLMILENSRFNVLSNIRNTRSNKYTKKANQKMVNSVNKSSDKKET</sequence>
<dbReference type="AlphaFoldDB" id="A0A1I7VG80"/>
<dbReference type="WBParaSite" id="EN70_2215">
    <property type="protein sequence ID" value="EN70_2215"/>
    <property type="gene ID" value="EN70_2215"/>
</dbReference>
<accession>A0A1I7VG80</accession>
<evidence type="ECO:0000313" key="3">
    <source>
        <dbReference type="WBParaSite" id="EN70_2215"/>
    </source>
</evidence>
<evidence type="ECO:0000313" key="2">
    <source>
        <dbReference type="Proteomes" id="UP000095285"/>
    </source>
</evidence>
<name>A0A1I7VG80_LOALO</name>
<protein>
    <submittedName>
        <fullName evidence="3">Uncharacterized protein</fullName>
    </submittedName>
</protein>
<feature type="region of interest" description="Disordered" evidence="1">
    <location>
        <begin position="32"/>
        <end position="56"/>
    </location>
</feature>
<dbReference type="Proteomes" id="UP000095285">
    <property type="component" value="Unassembled WGS sequence"/>
</dbReference>
<reference evidence="2" key="1">
    <citation type="submission" date="2012-04" db="EMBL/GenBank/DDBJ databases">
        <title>The Genome Sequence of Loa loa.</title>
        <authorList>
            <consortium name="The Broad Institute Genome Sequencing Platform"/>
            <consortium name="Broad Institute Genome Sequencing Center for Infectious Disease"/>
            <person name="Nutman T.B."/>
            <person name="Fink D.L."/>
            <person name="Russ C."/>
            <person name="Young S."/>
            <person name="Zeng Q."/>
            <person name="Gargeya S."/>
            <person name="Alvarado L."/>
            <person name="Berlin A."/>
            <person name="Chapman S.B."/>
            <person name="Chen Z."/>
            <person name="Freedman E."/>
            <person name="Gellesch M."/>
            <person name="Goldberg J."/>
            <person name="Griggs A."/>
            <person name="Gujja S."/>
            <person name="Heilman E.R."/>
            <person name="Heiman D."/>
            <person name="Howarth C."/>
            <person name="Mehta T."/>
            <person name="Neiman D."/>
            <person name="Pearson M."/>
            <person name="Roberts A."/>
            <person name="Saif S."/>
            <person name="Shea T."/>
            <person name="Shenoy N."/>
            <person name="Sisk P."/>
            <person name="Stolte C."/>
            <person name="Sykes S."/>
            <person name="White J."/>
            <person name="Yandava C."/>
            <person name="Haas B."/>
            <person name="Henn M.R."/>
            <person name="Nusbaum C."/>
            <person name="Birren B."/>
        </authorList>
    </citation>
    <scope>NUCLEOTIDE SEQUENCE [LARGE SCALE GENOMIC DNA]</scope>
</reference>
<evidence type="ECO:0000256" key="1">
    <source>
        <dbReference type="SAM" id="MobiDB-lite"/>
    </source>
</evidence>